<reference evidence="1" key="1">
    <citation type="submission" date="2019-03" db="EMBL/GenBank/DDBJ databases">
        <title>Long read genome sequence of the mycoparasitic Pythium oligandrum ATCC 38472 isolated from sugarbeet rhizosphere.</title>
        <authorList>
            <person name="Gaulin E."/>
        </authorList>
    </citation>
    <scope>NUCLEOTIDE SEQUENCE</scope>
    <source>
        <strain evidence="1">ATCC 38472_TT</strain>
    </source>
</reference>
<sequence>MELYRSLKPALVLCQPCKDSDVHAGDMEALVESGDDDGGTLLVRDVCAAQGCPDLQLRGHFCRDHALDFELAWKPVRVCNGCGQNVLKIYNAQQSVWFILAPNEENRDAFGVERRWVDKAETVPVIFHAPERFKQLKTNRKRMRRSARHVRQAREKERQRALEWSLGNIPNKVLYLWKENKRRKEAEMNPIESTTAVHAARPPRVWPEPDSVFCSVHGCPRFAKTGRTCLFHAVRSTAPHVVISAALASS</sequence>
<keyword evidence="2" id="KW-1185">Reference proteome</keyword>
<comment type="caution">
    <text evidence="1">The sequence shown here is derived from an EMBL/GenBank/DDBJ whole genome shotgun (WGS) entry which is preliminary data.</text>
</comment>
<proteinExistence type="predicted"/>
<dbReference type="Proteomes" id="UP000794436">
    <property type="component" value="Unassembled WGS sequence"/>
</dbReference>
<gene>
    <name evidence="1" type="ORF">Poli38472_008933</name>
</gene>
<evidence type="ECO:0000313" key="2">
    <source>
        <dbReference type="Proteomes" id="UP000794436"/>
    </source>
</evidence>
<name>A0A8K1C4K5_PYTOL</name>
<dbReference type="OrthoDB" id="160654at2759"/>
<protein>
    <submittedName>
        <fullName evidence="1">Uncharacterized protein</fullName>
    </submittedName>
</protein>
<organism evidence="1 2">
    <name type="scientific">Pythium oligandrum</name>
    <name type="common">Mycoparasitic fungus</name>
    <dbReference type="NCBI Taxonomy" id="41045"/>
    <lineage>
        <taxon>Eukaryota</taxon>
        <taxon>Sar</taxon>
        <taxon>Stramenopiles</taxon>
        <taxon>Oomycota</taxon>
        <taxon>Peronosporomycetes</taxon>
        <taxon>Pythiales</taxon>
        <taxon>Pythiaceae</taxon>
        <taxon>Pythium</taxon>
    </lineage>
</organism>
<dbReference type="AlphaFoldDB" id="A0A8K1C4K5"/>
<dbReference type="EMBL" id="SPLM01000146">
    <property type="protein sequence ID" value="TMW56285.1"/>
    <property type="molecule type" value="Genomic_DNA"/>
</dbReference>
<accession>A0A8K1C4K5</accession>
<evidence type="ECO:0000313" key="1">
    <source>
        <dbReference type="EMBL" id="TMW56285.1"/>
    </source>
</evidence>